<evidence type="ECO:0008006" key="3">
    <source>
        <dbReference type="Google" id="ProtNLM"/>
    </source>
</evidence>
<name>A0A067S4M5_GALM3</name>
<dbReference type="HOGENOM" id="CLU_002101_1_0_1"/>
<keyword evidence="2" id="KW-1185">Reference proteome</keyword>
<dbReference type="Proteomes" id="UP000027222">
    <property type="component" value="Unassembled WGS sequence"/>
</dbReference>
<proteinExistence type="predicted"/>
<protein>
    <recommendedName>
        <fullName evidence="3">DUF4218 domain-containing protein</fullName>
    </recommendedName>
</protein>
<dbReference type="AlphaFoldDB" id="A0A067S4M5"/>
<dbReference type="STRING" id="685588.A0A067S4M5"/>
<dbReference type="OrthoDB" id="3039677at2759"/>
<dbReference type="PANTHER" id="PTHR46579:SF1">
    <property type="entry name" value="F5_8 TYPE C DOMAIN-CONTAINING PROTEIN"/>
    <property type="match status" value="1"/>
</dbReference>
<accession>A0A067S4M5</accession>
<evidence type="ECO:0000313" key="2">
    <source>
        <dbReference type="Proteomes" id="UP000027222"/>
    </source>
</evidence>
<sequence length="399" mass="45474">MLLINDFLDFWNGVWFSRTHLYPSGCLIRCALIALICDLPGARKAAGFASFKHQHFCSACHCTKEKEGYGTTDHDSWRKRSNLECRKSSQAFLEAPDEKTQQEIFDSTGVRYSELSRLPYFDLVKCVVVDAMHNLFLGLIKEHFRNIIGIGRPKTNENAVISVVISEAPADFTENERKTLKQLQKLLEGPLNEEIQESSEKITKKLLRMHNRALAFACLELEVDEDVTFIDEDGRAVQSKKTCMEKLLLWVGKFIPSNLGSSSHGKLKADQWRTLGITHLPLSLLKLWGLCGSDNSSRSKKCREILEITINLISAVVLASSRTSSSAIATAYLQHMKAYMEGVKNIFPQYRFLPNHHMSLHLYDYLLLFGPVHSWWTFPFERIIGMLERIPTNFKVGEL</sequence>
<gene>
    <name evidence="1" type="ORF">GALMADRAFT_81471</name>
</gene>
<dbReference type="EMBL" id="KL142432">
    <property type="protein sequence ID" value="KDR65795.1"/>
    <property type="molecule type" value="Genomic_DNA"/>
</dbReference>
<organism evidence="1 2">
    <name type="scientific">Galerina marginata (strain CBS 339.88)</name>
    <dbReference type="NCBI Taxonomy" id="685588"/>
    <lineage>
        <taxon>Eukaryota</taxon>
        <taxon>Fungi</taxon>
        <taxon>Dikarya</taxon>
        <taxon>Basidiomycota</taxon>
        <taxon>Agaricomycotina</taxon>
        <taxon>Agaricomycetes</taxon>
        <taxon>Agaricomycetidae</taxon>
        <taxon>Agaricales</taxon>
        <taxon>Agaricineae</taxon>
        <taxon>Strophariaceae</taxon>
        <taxon>Galerina</taxon>
    </lineage>
</organism>
<dbReference type="PANTHER" id="PTHR46579">
    <property type="entry name" value="F5/8 TYPE C DOMAIN-CONTAINING PROTEIN-RELATED"/>
    <property type="match status" value="1"/>
</dbReference>
<evidence type="ECO:0000313" key="1">
    <source>
        <dbReference type="EMBL" id="KDR65795.1"/>
    </source>
</evidence>
<reference evidence="2" key="1">
    <citation type="journal article" date="2014" name="Proc. Natl. Acad. Sci. U.S.A.">
        <title>Extensive sampling of basidiomycete genomes demonstrates inadequacy of the white-rot/brown-rot paradigm for wood decay fungi.</title>
        <authorList>
            <person name="Riley R."/>
            <person name="Salamov A.A."/>
            <person name="Brown D.W."/>
            <person name="Nagy L.G."/>
            <person name="Floudas D."/>
            <person name="Held B.W."/>
            <person name="Levasseur A."/>
            <person name="Lombard V."/>
            <person name="Morin E."/>
            <person name="Otillar R."/>
            <person name="Lindquist E.A."/>
            <person name="Sun H."/>
            <person name="LaButti K.M."/>
            <person name="Schmutz J."/>
            <person name="Jabbour D."/>
            <person name="Luo H."/>
            <person name="Baker S.E."/>
            <person name="Pisabarro A.G."/>
            <person name="Walton J.D."/>
            <person name="Blanchette R.A."/>
            <person name="Henrissat B."/>
            <person name="Martin F."/>
            <person name="Cullen D."/>
            <person name="Hibbett D.S."/>
            <person name="Grigoriev I.V."/>
        </authorList>
    </citation>
    <scope>NUCLEOTIDE SEQUENCE [LARGE SCALE GENOMIC DNA]</scope>
    <source>
        <strain evidence="2">CBS 339.88</strain>
    </source>
</reference>